<protein>
    <submittedName>
        <fullName evidence="2">Integrase core domain</fullName>
    </submittedName>
</protein>
<dbReference type="InterPro" id="IPR012337">
    <property type="entry name" value="RNaseH-like_sf"/>
</dbReference>
<sequence>MLSIKKDVINELHAPGRRKFPTRRVIIKGLENLFQIDLIEKIPYAKKNDGYKYIFICINCFSKYAWAAPLKNKKASTVSEAMEKILSRNSKKIPRNIQSDHGNEFYNNNFGNVMNKYGINHYRYGVLEVLGLSSSSIKFQLTIWLGRFIVISREEGWEEKFVPVNDIRIKA</sequence>
<dbReference type="Gene3D" id="3.30.420.10">
    <property type="entry name" value="Ribonuclease H-like superfamily/Ribonuclease H"/>
    <property type="match status" value="1"/>
</dbReference>
<evidence type="ECO:0000259" key="1">
    <source>
        <dbReference type="PROSITE" id="PS50994"/>
    </source>
</evidence>
<dbReference type="Pfam" id="PF00665">
    <property type="entry name" value="rve"/>
    <property type="match status" value="1"/>
</dbReference>
<name>A0AAW1IC62_POPJA</name>
<dbReference type="Proteomes" id="UP001458880">
    <property type="component" value="Unassembled WGS sequence"/>
</dbReference>
<dbReference type="GO" id="GO:0015074">
    <property type="term" value="P:DNA integration"/>
    <property type="evidence" value="ECO:0007669"/>
    <property type="project" value="InterPro"/>
</dbReference>
<dbReference type="SUPFAM" id="SSF53098">
    <property type="entry name" value="Ribonuclease H-like"/>
    <property type="match status" value="1"/>
</dbReference>
<dbReference type="AlphaFoldDB" id="A0AAW1IC62"/>
<dbReference type="GO" id="GO:0003676">
    <property type="term" value="F:nucleic acid binding"/>
    <property type="evidence" value="ECO:0007669"/>
    <property type="project" value="InterPro"/>
</dbReference>
<gene>
    <name evidence="2" type="ORF">QE152_g36747</name>
</gene>
<proteinExistence type="predicted"/>
<dbReference type="InterPro" id="IPR036397">
    <property type="entry name" value="RNaseH_sf"/>
</dbReference>
<evidence type="ECO:0000313" key="2">
    <source>
        <dbReference type="EMBL" id="KAK9687048.1"/>
    </source>
</evidence>
<dbReference type="PROSITE" id="PS50994">
    <property type="entry name" value="INTEGRASE"/>
    <property type="match status" value="1"/>
</dbReference>
<dbReference type="PANTHER" id="PTHR46585">
    <property type="entry name" value="INTEGRASE CORE DOMAIN CONTAINING PROTEIN"/>
    <property type="match status" value="1"/>
</dbReference>
<dbReference type="EMBL" id="JASPKY010000665">
    <property type="protein sequence ID" value="KAK9687048.1"/>
    <property type="molecule type" value="Genomic_DNA"/>
</dbReference>
<dbReference type="InterPro" id="IPR001584">
    <property type="entry name" value="Integrase_cat-core"/>
</dbReference>
<keyword evidence="3" id="KW-1185">Reference proteome</keyword>
<comment type="caution">
    <text evidence="2">The sequence shown here is derived from an EMBL/GenBank/DDBJ whole genome shotgun (WGS) entry which is preliminary data.</text>
</comment>
<organism evidence="2 3">
    <name type="scientific">Popillia japonica</name>
    <name type="common">Japanese beetle</name>
    <dbReference type="NCBI Taxonomy" id="7064"/>
    <lineage>
        <taxon>Eukaryota</taxon>
        <taxon>Metazoa</taxon>
        <taxon>Ecdysozoa</taxon>
        <taxon>Arthropoda</taxon>
        <taxon>Hexapoda</taxon>
        <taxon>Insecta</taxon>
        <taxon>Pterygota</taxon>
        <taxon>Neoptera</taxon>
        <taxon>Endopterygota</taxon>
        <taxon>Coleoptera</taxon>
        <taxon>Polyphaga</taxon>
        <taxon>Scarabaeiformia</taxon>
        <taxon>Scarabaeidae</taxon>
        <taxon>Rutelinae</taxon>
        <taxon>Popillia</taxon>
    </lineage>
</organism>
<evidence type="ECO:0000313" key="3">
    <source>
        <dbReference type="Proteomes" id="UP001458880"/>
    </source>
</evidence>
<feature type="domain" description="Integrase catalytic" evidence="1">
    <location>
        <begin position="17"/>
        <end position="122"/>
    </location>
</feature>
<dbReference type="PANTHER" id="PTHR46585:SF1">
    <property type="entry name" value="CHROMO DOMAIN-CONTAINING PROTEIN"/>
    <property type="match status" value="1"/>
</dbReference>
<reference evidence="2 3" key="1">
    <citation type="journal article" date="2024" name="BMC Genomics">
        <title>De novo assembly and annotation of Popillia japonica's genome with initial clues to its potential as an invasive pest.</title>
        <authorList>
            <person name="Cucini C."/>
            <person name="Boschi S."/>
            <person name="Funari R."/>
            <person name="Cardaioli E."/>
            <person name="Iannotti N."/>
            <person name="Marturano G."/>
            <person name="Paoli F."/>
            <person name="Bruttini M."/>
            <person name="Carapelli A."/>
            <person name="Frati F."/>
            <person name="Nardi F."/>
        </authorList>
    </citation>
    <scope>NUCLEOTIDE SEQUENCE [LARGE SCALE GENOMIC DNA]</scope>
    <source>
        <strain evidence="2">DMR45628</strain>
    </source>
</reference>
<accession>A0AAW1IC62</accession>